<organism evidence="3 4">
    <name type="scientific">Candidatus Microbacterium stercoravium</name>
    <dbReference type="NCBI Taxonomy" id="2838697"/>
    <lineage>
        <taxon>Bacteria</taxon>
        <taxon>Bacillati</taxon>
        <taxon>Actinomycetota</taxon>
        <taxon>Actinomycetes</taxon>
        <taxon>Micrococcales</taxon>
        <taxon>Microbacteriaceae</taxon>
        <taxon>Microbacterium</taxon>
    </lineage>
</organism>
<dbReference type="InterPro" id="IPR007345">
    <property type="entry name" value="Polysacch_pyruvyl_Trfase"/>
</dbReference>
<evidence type="ECO:0000256" key="1">
    <source>
        <dbReference type="SAM" id="MobiDB-lite"/>
    </source>
</evidence>
<protein>
    <submittedName>
        <fullName evidence="3">Polysaccharide pyruvyl transferase family protein</fullName>
    </submittedName>
</protein>
<evidence type="ECO:0000313" key="4">
    <source>
        <dbReference type="Proteomes" id="UP000824220"/>
    </source>
</evidence>
<evidence type="ECO:0000313" key="3">
    <source>
        <dbReference type="EMBL" id="HJA05204.1"/>
    </source>
</evidence>
<evidence type="ECO:0000259" key="2">
    <source>
        <dbReference type="Pfam" id="PF04230"/>
    </source>
</evidence>
<name>A0A9D2KGY7_9MICO</name>
<comment type="caution">
    <text evidence="3">The sequence shown here is derived from an EMBL/GenBank/DDBJ whole genome shotgun (WGS) entry which is preliminary data.</text>
</comment>
<dbReference type="AlphaFoldDB" id="A0A9D2KGY7"/>
<gene>
    <name evidence="3" type="ORF">H9800_10150</name>
</gene>
<sequence>MAFSDEAIAGVRVPHWVPDAPDAPRNFGDEIGPLLVRALVGERPDPGDARLISVGSVLQFASPGDVVWGAGINGKVRQRVRYPLDVRSVRGPLTRAVLLGNGVGVPEVYGDPALLMPTLFPSIRPGGTGGMLVVPNLNELDRVSGDEVLSPLGDPLAIAARIAGSGFVVASSLHALVLADAYGIPSRPLVPVAEHPLKYLDYYAGTGRARVAFARSVDEAIALGPVAPAEVDVEAIARAFPHDLWGGSAAKQDDSSADFSAQRRESWRARESLALAVGRDAPDSAAQALLRVDQLIAEQSGDLAEVLELCSTGAAPRGAPLNAAARTYLDRSEPHGETDARFSRALRRVAAKTDLSVIGRVAATGKVSLARAIARGEKTDEDGLAHLGESAPAATSAEPEPSAPGLISRVLRRRG</sequence>
<dbReference type="Proteomes" id="UP000824220">
    <property type="component" value="Unassembled WGS sequence"/>
</dbReference>
<dbReference type="EMBL" id="DXAM01000140">
    <property type="protein sequence ID" value="HJA05204.1"/>
    <property type="molecule type" value="Genomic_DNA"/>
</dbReference>
<keyword evidence="3" id="KW-0808">Transferase</keyword>
<dbReference type="GO" id="GO:0016740">
    <property type="term" value="F:transferase activity"/>
    <property type="evidence" value="ECO:0007669"/>
    <property type="project" value="UniProtKB-KW"/>
</dbReference>
<feature type="compositionally biased region" description="Low complexity" evidence="1">
    <location>
        <begin position="389"/>
        <end position="404"/>
    </location>
</feature>
<feature type="domain" description="Polysaccharide pyruvyl transferase" evidence="2">
    <location>
        <begin position="66"/>
        <end position="189"/>
    </location>
</feature>
<dbReference type="Pfam" id="PF04230">
    <property type="entry name" value="PS_pyruv_trans"/>
    <property type="match status" value="1"/>
</dbReference>
<proteinExistence type="predicted"/>
<reference evidence="3" key="1">
    <citation type="journal article" date="2021" name="PeerJ">
        <title>Extensive microbial diversity within the chicken gut microbiome revealed by metagenomics and culture.</title>
        <authorList>
            <person name="Gilroy R."/>
            <person name="Ravi A."/>
            <person name="Getino M."/>
            <person name="Pursley I."/>
            <person name="Horton D.L."/>
            <person name="Alikhan N.F."/>
            <person name="Baker D."/>
            <person name="Gharbi K."/>
            <person name="Hall N."/>
            <person name="Watson M."/>
            <person name="Adriaenssens E.M."/>
            <person name="Foster-Nyarko E."/>
            <person name="Jarju S."/>
            <person name="Secka A."/>
            <person name="Antonio M."/>
            <person name="Oren A."/>
            <person name="Chaudhuri R.R."/>
            <person name="La Ragione R."/>
            <person name="Hildebrand F."/>
            <person name="Pallen M.J."/>
        </authorList>
    </citation>
    <scope>NUCLEOTIDE SEQUENCE</scope>
    <source>
        <strain evidence="3">ChiHjej8B7-3636</strain>
    </source>
</reference>
<reference evidence="3" key="2">
    <citation type="submission" date="2021-04" db="EMBL/GenBank/DDBJ databases">
        <authorList>
            <person name="Gilroy R."/>
        </authorList>
    </citation>
    <scope>NUCLEOTIDE SEQUENCE</scope>
    <source>
        <strain evidence="3">ChiHjej8B7-3636</strain>
    </source>
</reference>
<feature type="region of interest" description="Disordered" evidence="1">
    <location>
        <begin position="378"/>
        <end position="415"/>
    </location>
</feature>
<accession>A0A9D2KGY7</accession>